<protein>
    <recommendedName>
        <fullName evidence="3">F-box domain-containing protein</fullName>
    </recommendedName>
</protein>
<name>A0AAD7CKX8_9AGAR</name>
<dbReference type="EMBL" id="JARKIF010000001">
    <property type="protein sequence ID" value="KAJ7651331.1"/>
    <property type="molecule type" value="Genomic_DNA"/>
</dbReference>
<keyword evidence="2" id="KW-1185">Reference proteome</keyword>
<proteinExistence type="predicted"/>
<sequence>SQFSGELVDAVIDWAHESPSTLAACSLVCRQWLPRSRYHGFSSIKLVRSRNLDTVKSFLHILESPLVTIVPSVREVHL</sequence>
<feature type="non-terminal residue" evidence="1">
    <location>
        <position position="78"/>
    </location>
</feature>
<comment type="caution">
    <text evidence="1">The sequence shown here is derived from an EMBL/GenBank/DDBJ whole genome shotgun (WGS) entry which is preliminary data.</text>
</comment>
<gene>
    <name evidence="1" type="ORF">FB45DRAFT_716324</name>
</gene>
<organism evidence="1 2">
    <name type="scientific">Roridomyces roridus</name>
    <dbReference type="NCBI Taxonomy" id="1738132"/>
    <lineage>
        <taxon>Eukaryota</taxon>
        <taxon>Fungi</taxon>
        <taxon>Dikarya</taxon>
        <taxon>Basidiomycota</taxon>
        <taxon>Agaricomycotina</taxon>
        <taxon>Agaricomycetes</taxon>
        <taxon>Agaricomycetidae</taxon>
        <taxon>Agaricales</taxon>
        <taxon>Marasmiineae</taxon>
        <taxon>Mycenaceae</taxon>
        <taxon>Roridomyces</taxon>
    </lineage>
</organism>
<evidence type="ECO:0000313" key="1">
    <source>
        <dbReference type="EMBL" id="KAJ7651331.1"/>
    </source>
</evidence>
<evidence type="ECO:0008006" key="3">
    <source>
        <dbReference type="Google" id="ProtNLM"/>
    </source>
</evidence>
<accession>A0AAD7CKX8</accession>
<reference evidence="1" key="1">
    <citation type="submission" date="2023-03" db="EMBL/GenBank/DDBJ databases">
        <title>Massive genome expansion in bonnet fungi (Mycena s.s.) driven by repeated elements and novel gene families across ecological guilds.</title>
        <authorList>
            <consortium name="Lawrence Berkeley National Laboratory"/>
            <person name="Harder C.B."/>
            <person name="Miyauchi S."/>
            <person name="Viragh M."/>
            <person name="Kuo A."/>
            <person name="Thoen E."/>
            <person name="Andreopoulos B."/>
            <person name="Lu D."/>
            <person name="Skrede I."/>
            <person name="Drula E."/>
            <person name="Henrissat B."/>
            <person name="Morin E."/>
            <person name="Kohler A."/>
            <person name="Barry K."/>
            <person name="LaButti K."/>
            <person name="Morin E."/>
            <person name="Salamov A."/>
            <person name="Lipzen A."/>
            <person name="Mereny Z."/>
            <person name="Hegedus B."/>
            <person name="Baldrian P."/>
            <person name="Stursova M."/>
            <person name="Weitz H."/>
            <person name="Taylor A."/>
            <person name="Grigoriev I.V."/>
            <person name="Nagy L.G."/>
            <person name="Martin F."/>
            <person name="Kauserud H."/>
        </authorList>
    </citation>
    <scope>NUCLEOTIDE SEQUENCE</scope>
    <source>
        <strain evidence="1">9284</strain>
    </source>
</reference>
<evidence type="ECO:0000313" key="2">
    <source>
        <dbReference type="Proteomes" id="UP001221142"/>
    </source>
</evidence>
<dbReference type="Proteomes" id="UP001221142">
    <property type="component" value="Unassembled WGS sequence"/>
</dbReference>
<dbReference type="AlphaFoldDB" id="A0AAD7CKX8"/>
<feature type="non-terminal residue" evidence="1">
    <location>
        <position position="1"/>
    </location>
</feature>